<feature type="domain" description="DUF2019" evidence="1">
    <location>
        <begin position="15"/>
        <end position="118"/>
    </location>
</feature>
<sequence length="126" mass="14417">MSSLSLKHLDSATVEELLEDYIRVSLRQHDFSLDGDFHAFNATVPRQIALEAELKRRDGDQRRALLRLFDHPKMQVQLNAARATRSAAPEASRRKLQEIAESRYYPMAADAGMSLHAWDQGIWKPD</sequence>
<dbReference type="AlphaFoldDB" id="A0A1T4SRD2"/>
<evidence type="ECO:0000259" key="1">
    <source>
        <dbReference type="Pfam" id="PF09450"/>
    </source>
</evidence>
<dbReference type="Pfam" id="PF09450">
    <property type="entry name" value="DUF2019"/>
    <property type="match status" value="1"/>
</dbReference>
<dbReference type="OrthoDB" id="7963325at2"/>
<dbReference type="Gene3D" id="1.25.40.70">
    <property type="entry name" value="Phosphatidylinositol 3-kinase, accessory domain (PIK)"/>
    <property type="match status" value="1"/>
</dbReference>
<dbReference type="InterPro" id="IPR016024">
    <property type="entry name" value="ARM-type_fold"/>
</dbReference>
<evidence type="ECO:0000313" key="3">
    <source>
        <dbReference type="Proteomes" id="UP000190135"/>
    </source>
</evidence>
<gene>
    <name evidence="2" type="ORF">SAMN05428963_11354</name>
</gene>
<protein>
    <recommendedName>
        <fullName evidence="1">DUF2019 domain-containing protein</fullName>
    </recommendedName>
</protein>
<dbReference type="InterPro" id="IPR042236">
    <property type="entry name" value="PI3K_accessory_sf"/>
</dbReference>
<dbReference type="Proteomes" id="UP000190135">
    <property type="component" value="Unassembled WGS sequence"/>
</dbReference>
<organism evidence="2 3">
    <name type="scientific">Consotaella salsifontis</name>
    <dbReference type="NCBI Taxonomy" id="1365950"/>
    <lineage>
        <taxon>Bacteria</taxon>
        <taxon>Pseudomonadati</taxon>
        <taxon>Pseudomonadota</taxon>
        <taxon>Alphaproteobacteria</taxon>
        <taxon>Hyphomicrobiales</taxon>
        <taxon>Aurantimonadaceae</taxon>
        <taxon>Consotaella</taxon>
    </lineage>
</organism>
<name>A0A1T4SRD2_9HYPH</name>
<dbReference type="RefSeq" id="WP_078709556.1">
    <property type="nucleotide sequence ID" value="NZ_FUXL01000013.1"/>
</dbReference>
<dbReference type="EMBL" id="FUXL01000013">
    <property type="protein sequence ID" value="SKA30716.1"/>
    <property type="molecule type" value="Genomic_DNA"/>
</dbReference>
<dbReference type="SUPFAM" id="SSF48371">
    <property type="entry name" value="ARM repeat"/>
    <property type="match status" value="1"/>
</dbReference>
<proteinExistence type="predicted"/>
<accession>A0A1T4SRD2</accession>
<reference evidence="2 3" key="1">
    <citation type="submission" date="2017-02" db="EMBL/GenBank/DDBJ databases">
        <authorList>
            <person name="Peterson S.W."/>
        </authorList>
    </citation>
    <scope>NUCLEOTIDE SEQUENCE [LARGE SCALE GENOMIC DNA]</scope>
    <source>
        <strain evidence="2 3">USBA 369</strain>
    </source>
</reference>
<evidence type="ECO:0000313" key="2">
    <source>
        <dbReference type="EMBL" id="SKA30716.1"/>
    </source>
</evidence>
<keyword evidence="3" id="KW-1185">Reference proteome</keyword>
<dbReference type="InterPro" id="IPR018568">
    <property type="entry name" value="DUF2019"/>
</dbReference>
<dbReference type="STRING" id="1365950.SAMN05428963_11354"/>